<protein>
    <submittedName>
        <fullName evidence="1">Uncharacterized protein</fullName>
    </submittedName>
</protein>
<dbReference type="Proteomes" id="UP000240322">
    <property type="component" value="Unassembled WGS sequence"/>
</dbReference>
<reference evidence="1 2" key="1">
    <citation type="submission" date="2017-04" db="EMBL/GenBank/DDBJ databases">
        <title>Novel microbial lineages endemic to geothermal iron-oxide mats fill important gaps in the evolutionary history of Archaea.</title>
        <authorList>
            <person name="Jay Z.J."/>
            <person name="Beam J.P."/>
            <person name="Dlakic M."/>
            <person name="Rusch D.B."/>
            <person name="Kozubal M.A."/>
            <person name="Inskeep W.P."/>
        </authorList>
    </citation>
    <scope>NUCLEOTIDE SEQUENCE [LARGE SCALE GENOMIC DNA]</scope>
    <source>
        <strain evidence="1">OSP_D</strain>
    </source>
</reference>
<proteinExistence type="predicted"/>
<evidence type="ECO:0000313" key="1">
    <source>
        <dbReference type="EMBL" id="PSN87648.1"/>
    </source>
</evidence>
<organism evidence="1 2">
    <name type="scientific">Candidatus Marsarchaeota G2 archaeon OSP_D</name>
    <dbReference type="NCBI Taxonomy" id="1978157"/>
    <lineage>
        <taxon>Archaea</taxon>
        <taxon>Candidatus Marsarchaeota</taxon>
        <taxon>Candidatus Marsarchaeota group 2</taxon>
    </lineage>
</organism>
<accession>A0A2R6AMP7</accession>
<sequence>MPEVRHRKVKLGDAYIQVVELDHPPKKVDLPEGWEALKWQYAEVEYKDKKTDEFDIFFVNRSERSCLRIIKAVQPIEHECVMGHKHKPGEEYWIVGYHPPGTAKIVGNDIEFLVEDAACWEAKDEEEADRIISAVNERFIKGFWEEIKHAEKIR</sequence>
<comment type="caution">
    <text evidence="1">The sequence shown here is derived from an EMBL/GenBank/DDBJ whole genome shotgun (WGS) entry which is preliminary data.</text>
</comment>
<name>A0A2R6AMP7_9ARCH</name>
<dbReference type="EMBL" id="NEXE01000152">
    <property type="protein sequence ID" value="PSN87648.1"/>
    <property type="molecule type" value="Genomic_DNA"/>
</dbReference>
<dbReference type="AlphaFoldDB" id="A0A2R6AMP7"/>
<gene>
    <name evidence="1" type="ORF">B9Q03_10250</name>
</gene>
<evidence type="ECO:0000313" key="2">
    <source>
        <dbReference type="Proteomes" id="UP000240322"/>
    </source>
</evidence>